<feature type="region of interest" description="Disordered" evidence="1">
    <location>
        <begin position="73"/>
        <end position="107"/>
    </location>
</feature>
<dbReference type="Proteomes" id="UP001347796">
    <property type="component" value="Unassembled WGS sequence"/>
</dbReference>
<feature type="compositionally biased region" description="Low complexity" evidence="1">
    <location>
        <begin position="308"/>
        <end position="323"/>
    </location>
</feature>
<dbReference type="AlphaFoldDB" id="A0AAN8JXN9"/>
<evidence type="ECO:0000256" key="1">
    <source>
        <dbReference type="SAM" id="MobiDB-lite"/>
    </source>
</evidence>
<feature type="region of interest" description="Disordered" evidence="1">
    <location>
        <begin position="362"/>
        <end position="493"/>
    </location>
</feature>
<keyword evidence="3" id="KW-1185">Reference proteome</keyword>
<evidence type="ECO:0000313" key="2">
    <source>
        <dbReference type="EMBL" id="KAK6184975.1"/>
    </source>
</evidence>
<protein>
    <submittedName>
        <fullName evidence="2">Uncharacterized protein</fullName>
    </submittedName>
</protein>
<comment type="caution">
    <text evidence="2">The sequence shown here is derived from an EMBL/GenBank/DDBJ whole genome shotgun (WGS) entry which is preliminary data.</text>
</comment>
<feature type="compositionally biased region" description="Low complexity" evidence="1">
    <location>
        <begin position="403"/>
        <end position="457"/>
    </location>
</feature>
<feature type="region of interest" description="Disordered" evidence="1">
    <location>
        <begin position="1"/>
        <end position="29"/>
    </location>
</feature>
<proteinExistence type="predicted"/>
<feature type="compositionally biased region" description="Basic residues" evidence="1">
    <location>
        <begin position="245"/>
        <end position="256"/>
    </location>
</feature>
<feature type="region of interest" description="Disordered" evidence="1">
    <location>
        <begin position="508"/>
        <end position="567"/>
    </location>
</feature>
<reference evidence="2 3" key="1">
    <citation type="submission" date="2024-01" db="EMBL/GenBank/DDBJ databases">
        <title>The genome of the rayed Mediterranean limpet Patella caerulea (Linnaeus, 1758).</title>
        <authorList>
            <person name="Anh-Thu Weber A."/>
            <person name="Halstead-Nussloch G."/>
        </authorList>
    </citation>
    <scope>NUCLEOTIDE SEQUENCE [LARGE SCALE GENOMIC DNA]</scope>
    <source>
        <strain evidence="2">AATW-2023a</strain>
        <tissue evidence="2">Whole specimen</tissue>
    </source>
</reference>
<feature type="compositionally biased region" description="Basic residues" evidence="1">
    <location>
        <begin position="177"/>
        <end position="198"/>
    </location>
</feature>
<dbReference type="EMBL" id="JAZGQO010000006">
    <property type="protein sequence ID" value="KAK6184975.1"/>
    <property type="molecule type" value="Genomic_DNA"/>
</dbReference>
<gene>
    <name evidence="2" type="ORF">SNE40_007311</name>
</gene>
<feature type="compositionally biased region" description="Basic residues" evidence="1">
    <location>
        <begin position="207"/>
        <end position="217"/>
    </location>
</feature>
<feature type="compositionally biased region" description="Polar residues" evidence="1">
    <location>
        <begin position="473"/>
        <end position="493"/>
    </location>
</feature>
<organism evidence="2 3">
    <name type="scientific">Patella caerulea</name>
    <name type="common">Rayed Mediterranean limpet</name>
    <dbReference type="NCBI Taxonomy" id="87958"/>
    <lineage>
        <taxon>Eukaryota</taxon>
        <taxon>Metazoa</taxon>
        <taxon>Spiralia</taxon>
        <taxon>Lophotrochozoa</taxon>
        <taxon>Mollusca</taxon>
        <taxon>Gastropoda</taxon>
        <taxon>Patellogastropoda</taxon>
        <taxon>Patelloidea</taxon>
        <taxon>Patellidae</taxon>
        <taxon>Patella</taxon>
    </lineage>
</organism>
<feature type="compositionally biased region" description="Basic and acidic residues" evidence="1">
    <location>
        <begin position="508"/>
        <end position="520"/>
    </location>
</feature>
<feature type="compositionally biased region" description="Low complexity" evidence="1">
    <location>
        <begin position="1"/>
        <end position="19"/>
    </location>
</feature>
<feature type="compositionally biased region" description="Low complexity" evidence="1">
    <location>
        <begin position="521"/>
        <end position="531"/>
    </location>
</feature>
<feature type="compositionally biased region" description="Polar residues" evidence="1">
    <location>
        <begin position="537"/>
        <end position="548"/>
    </location>
</feature>
<feature type="compositionally biased region" description="Basic residues" evidence="1">
    <location>
        <begin position="280"/>
        <end position="292"/>
    </location>
</feature>
<feature type="compositionally biased region" description="Polar residues" evidence="1">
    <location>
        <begin position="20"/>
        <end position="29"/>
    </location>
</feature>
<feature type="compositionally biased region" description="Polar residues" evidence="1">
    <location>
        <begin position="363"/>
        <end position="387"/>
    </location>
</feature>
<sequence length="708" mass="78328">MRQSSTVTRTSTSRKSMTSIQTVSVNNSTRGNSRQLFYEEFSTISPLSQPFLQLDDSSFTSLSPGWVRGHAGLFESPKSISPKASKTRRSSVYGKKTNVSKSGDESSVFKKPGEVFISPTGVKTRARRSSIYQKSGKNLLSGLSTQSRRESMASIRAKKYSDYESVFSLPKPDIANRRKVVSHKRAKDKKSPPKKKSPRKEETNIVRRSRSKAKRSPVQKSDKLTSKIIQSQEKSEDDEADFSPRRTRKTPSKRPMRSLSSMGQSDKKRKRSPSKSPPPNKKRTSPTKRRSPSKSPSQKSPMKKDSSVKSPSPSKKQQTVSKKTPSEKGGKTSQFLEVSKMPLEVDDSISLNSIDSSNKILNESLSNKRSTPNSSKGKSTTRLSGSFKSLPKTPSRRSSGKVSTTKKASTPISSSKKTSKPSPTKHSPSPQKQTMKKSPPTSSPKKTSPSSKTSTPKSIRKKGATKISEVDTTKVTNSSFNVIASSQINRETTNDIINLTTFVAESVEKETTKTNSEKTSPKSKTPLSTLKMKSILDSVTSEKSSSDASNKKRKTTDFSETESAHKRRRFDHDRFEKIVASTPRDMRLDILSGRRPELSPIVSANKNMNNLTATKQVTVFSDKTTFLSTGPSNLSPIVSKSPSIFQNESMKQTYENDNGQDEVDGDNEFEYTNITCSNDPATTEPYLFDYDTDLDTSHSNIRPGCTIL</sequence>
<evidence type="ECO:0000313" key="3">
    <source>
        <dbReference type="Proteomes" id="UP001347796"/>
    </source>
</evidence>
<feature type="region of interest" description="Disordered" evidence="1">
    <location>
        <begin position="169"/>
        <end position="342"/>
    </location>
</feature>
<accession>A0AAN8JXN9</accession>
<name>A0AAN8JXN9_PATCE</name>